<protein>
    <submittedName>
        <fullName evidence="4">D-alanyl-D-alanine carboxypeptidase/D-alanyl-D-alanine-endopeptidase</fullName>
        <ecNumber evidence="4">3.4.16.4</ecNumber>
    </submittedName>
</protein>
<dbReference type="Gene3D" id="3.50.80.20">
    <property type="entry name" value="D-Ala-D-Ala carboxypeptidase C, peptidase S13"/>
    <property type="match status" value="1"/>
</dbReference>
<evidence type="ECO:0000313" key="5">
    <source>
        <dbReference type="Proteomes" id="UP001526166"/>
    </source>
</evidence>
<dbReference type="Gene3D" id="3.40.710.10">
    <property type="entry name" value="DD-peptidase/beta-lactamase superfamily"/>
    <property type="match status" value="2"/>
</dbReference>
<comment type="similarity">
    <text evidence="1">Belongs to the peptidase S13 family.</text>
</comment>
<keyword evidence="5" id="KW-1185">Reference proteome</keyword>
<dbReference type="PANTHER" id="PTHR30023:SF0">
    <property type="entry name" value="PENICILLIN-SENSITIVE CARBOXYPEPTIDASE A"/>
    <property type="match status" value="1"/>
</dbReference>
<evidence type="ECO:0000313" key="4">
    <source>
        <dbReference type="EMBL" id="MCV2878080.1"/>
    </source>
</evidence>
<sequence length="469" mass="49597">MQLSRRQMIFGAGALACVIPRVSWAAGGADGLIAALSGDVSYVVADLASGKILGARNAEKAMPPASTVKAITSLYALETLGGGYRFATRLIATGPVSGGVLQGDLVLAGGGDPTLTTDDLGDMAAQLAASGLRGVSGRFLVWGGALPYAPEIAGDQPIHVGYNPAISGLILNFNRVHFEWRRAGKGWQVGMDARGERFQPKAFTAEVALANRKSPLFTYANSGGKEHWTVAASGLNKHGSRWLPVRNPDAYAGDVFQTLARAQGLALPAPRSLRDMPGGTVLVEHRSEPLGVILRGMMKYSTNVTAEAVGMTTSTARGAPAGRGQSGASMGQWLAARMGGSGARFADHSGLGAESRISAQEMVRALAQLGPGMGLRDLMKGFDLRDDAGRKMQNQTLQIEAKTGTLNFASSLAGYMTGRNGRQLVFAIMTADMNQRRRTAGQETPTGSREWIRRSKILQSRLLERWSAL</sequence>
<dbReference type="SUPFAM" id="SSF56601">
    <property type="entry name" value="beta-lactamase/transpeptidase-like"/>
    <property type="match status" value="1"/>
</dbReference>
<dbReference type="InterPro" id="IPR000667">
    <property type="entry name" value="Peptidase_S13"/>
</dbReference>
<dbReference type="GO" id="GO:0009002">
    <property type="term" value="F:serine-type D-Ala-D-Ala carboxypeptidase activity"/>
    <property type="evidence" value="ECO:0007669"/>
    <property type="project" value="UniProtKB-EC"/>
</dbReference>
<keyword evidence="2 4" id="KW-0378">Hydrolase</keyword>
<dbReference type="InterPro" id="IPR012338">
    <property type="entry name" value="Beta-lactam/transpept-like"/>
</dbReference>
<accession>A0ABT2ZWH8</accession>
<comment type="caution">
    <text evidence="4">The sequence shown here is derived from an EMBL/GenBank/DDBJ whole genome shotgun (WGS) entry which is preliminary data.</text>
</comment>
<dbReference type="Proteomes" id="UP001526166">
    <property type="component" value="Unassembled WGS sequence"/>
</dbReference>
<dbReference type="PRINTS" id="PR00922">
    <property type="entry name" value="DADACBPTASE3"/>
</dbReference>
<keyword evidence="4" id="KW-0645">Protease</keyword>
<dbReference type="PANTHER" id="PTHR30023">
    <property type="entry name" value="D-ALANYL-D-ALANINE CARBOXYPEPTIDASE"/>
    <property type="match status" value="1"/>
</dbReference>
<evidence type="ECO:0000256" key="1">
    <source>
        <dbReference type="ARBA" id="ARBA00006096"/>
    </source>
</evidence>
<feature type="chain" id="PRO_5045406434" evidence="3">
    <location>
        <begin position="26"/>
        <end position="469"/>
    </location>
</feature>
<reference evidence="4 5" key="1">
    <citation type="submission" date="2022-10" db="EMBL/GenBank/DDBJ databases">
        <title>Sinirhodobacter sp. nov., isolated from ocean surface sediments.</title>
        <authorList>
            <person name="He W."/>
            <person name="Wang L."/>
            <person name="Zhang D.-F."/>
        </authorList>
    </citation>
    <scope>NUCLEOTIDE SEQUENCE [LARGE SCALE GENOMIC DNA]</scope>
    <source>
        <strain evidence="4 5">WL0115</strain>
    </source>
</reference>
<proteinExistence type="inferred from homology"/>
<gene>
    <name evidence="4" type="primary">dacB</name>
    <name evidence="4" type="ORF">OE699_04370</name>
</gene>
<evidence type="ECO:0000256" key="3">
    <source>
        <dbReference type="SAM" id="SignalP"/>
    </source>
</evidence>
<keyword evidence="3" id="KW-0732">Signal</keyword>
<feature type="signal peptide" evidence="3">
    <location>
        <begin position="1"/>
        <end position="25"/>
    </location>
</feature>
<dbReference type="RefSeq" id="WP_263847232.1">
    <property type="nucleotide sequence ID" value="NZ_JAOWKW010000003.1"/>
</dbReference>
<dbReference type="NCBIfam" id="TIGR00666">
    <property type="entry name" value="PBP4"/>
    <property type="match status" value="1"/>
</dbReference>
<dbReference type="EC" id="3.4.16.4" evidence="4"/>
<keyword evidence="4" id="KW-0121">Carboxypeptidase</keyword>
<evidence type="ECO:0000256" key="2">
    <source>
        <dbReference type="ARBA" id="ARBA00022801"/>
    </source>
</evidence>
<dbReference type="EMBL" id="JAOWKW010000003">
    <property type="protein sequence ID" value="MCV2878080.1"/>
    <property type="molecule type" value="Genomic_DNA"/>
</dbReference>
<organism evidence="4 5">
    <name type="scientific">Sedimentimonas flavescens</name>
    <dbReference type="NCBI Taxonomy" id="2851012"/>
    <lineage>
        <taxon>Bacteria</taxon>
        <taxon>Pseudomonadati</taxon>
        <taxon>Pseudomonadota</taxon>
        <taxon>Alphaproteobacteria</taxon>
        <taxon>Rhodobacterales</taxon>
        <taxon>Rhodobacter group</taxon>
        <taxon>Sedimentimonas</taxon>
    </lineage>
</organism>
<dbReference type="PROSITE" id="PS51257">
    <property type="entry name" value="PROKAR_LIPOPROTEIN"/>
    <property type="match status" value="1"/>
</dbReference>
<dbReference type="Pfam" id="PF02113">
    <property type="entry name" value="Peptidase_S13"/>
    <property type="match status" value="1"/>
</dbReference>
<name>A0ABT2ZWH8_9RHOB</name>